<evidence type="ECO:0000313" key="2">
    <source>
        <dbReference type="Proteomes" id="UP000829364"/>
    </source>
</evidence>
<dbReference type="KEGG" id="ptkz:JDV02_005573"/>
<sequence>MTCTTYSASVVVVPDTRSCCARRTVSTAVGCLRQTAVQGLLFSSAPASPDAETVWSAQGGSSSWVLLAISARSLPNMSAELAKVCELATLVASAVAL</sequence>
<reference evidence="1" key="1">
    <citation type="submission" date="2021-11" db="EMBL/GenBank/DDBJ databases">
        <title>Purpureocillium_takamizusanense_genome.</title>
        <authorList>
            <person name="Nguyen N.-H."/>
        </authorList>
    </citation>
    <scope>NUCLEOTIDE SEQUENCE</scope>
    <source>
        <strain evidence="1">PT3</strain>
    </source>
</reference>
<protein>
    <submittedName>
        <fullName evidence="1">Choline dehydrogenase</fullName>
        <ecNumber evidence="1">1.1.99.1</ecNumber>
    </submittedName>
</protein>
<dbReference type="RefSeq" id="XP_047842869.1">
    <property type="nucleotide sequence ID" value="XM_047986885.1"/>
</dbReference>
<keyword evidence="2" id="KW-1185">Reference proteome</keyword>
<gene>
    <name evidence="1" type="ORF">JDV02_005573</name>
</gene>
<dbReference type="GO" id="GO:0008812">
    <property type="term" value="F:choline dehydrogenase activity"/>
    <property type="evidence" value="ECO:0007669"/>
    <property type="project" value="UniProtKB-EC"/>
</dbReference>
<evidence type="ECO:0000313" key="1">
    <source>
        <dbReference type="EMBL" id="UNI19388.1"/>
    </source>
</evidence>
<organism evidence="1 2">
    <name type="scientific">Purpureocillium takamizusanense</name>
    <dbReference type="NCBI Taxonomy" id="2060973"/>
    <lineage>
        <taxon>Eukaryota</taxon>
        <taxon>Fungi</taxon>
        <taxon>Dikarya</taxon>
        <taxon>Ascomycota</taxon>
        <taxon>Pezizomycotina</taxon>
        <taxon>Sordariomycetes</taxon>
        <taxon>Hypocreomycetidae</taxon>
        <taxon>Hypocreales</taxon>
        <taxon>Ophiocordycipitaceae</taxon>
        <taxon>Purpureocillium</taxon>
    </lineage>
</organism>
<dbReference type="Proteomes" id="UP000829364">
    <property type="component" value="Chromosome 4"/>
</dbReference>
<proteinExistence type="predicted"/>
<accession>A0A9Q8QGC9</accession>
<dbReference type="EMBL" id="CP086357">
    <property type="protein sequence ID" value="UNI19388.1"/>
    <property type="molecule type" value="Genomic_DNA"/>
</dbReference>
<dbReference type="EC" id="1.1.99.1" evidence="1"/>
<dbReference type="GeneID" id="72067522"/>
<keyword evidence="1" id="KW-0560">Oxidoreductase</keyword>
<dbReference type="AlphaFoldDB" id="A0A9Q8QGC9"/>
<name>A0A9Q8QGC9_9HYPO</name>